<proteinExistence type="predicted"/>
<name>A0A813D221_POLGL</name>
<comment type="caution">
    <text evidence="2">The sequence shown here is derived from an EMBL/GenBank/DDBJ whole genome shotgun (WGS) entry which is preliminary data.</text>
</comment>
<feature type="region of interest" description="Disordered" evidence="1">
    <location>
        <begin position="1"/>
        <end position="36"/>
    </location>
</feature>
<feature type="compositionally biased region" description="Low complexity" evidence="1">
    <location>
        <begin position="19"/>
        <end position="29"/>
    </location>
</feature>
<reference evidence="2" key="1">
    <citation type="submission" date="2021-02" db="EMBL/GenBank/DDBJ databases">
        <authorList>
            <person name="Dougan E. K."/>
            <person name="Rhodes N."/>
            <person name="Thang M."/>
            <person name="Chan C."/>
        </authorList>
    </citation>
    <scope>NUCLEOTIDE SEQUENCE</scope>
</reference>
<organism evidence="2 3">
    <name type="scientific">Polarella glacialis</name>
    <name type="common">Dinoflagellate</name>
    <dbReference type="NCBI Taxonomy" id="89957"/>
    <lineage>
        <taxon>Eukaryota</taxon>
        <taxon>Sar</taxon>
        <taxon>Alveolata</taxon>
        <taxon>Dinophyceae</taxon>
        <taxon>Suessiales</taxon>
        <taxon>Suessiaceae</taxon>
        <taxon>Polarella</taxon>
    </lineage>
</organism>
<dbReference type="Proteomes" id="UP000654075">
    <property type="component" value="Unassembled WGS sequence"/>
</dbReference>
<evidence type="ECO:0000313" key="2">
    <source>
        <dbReference type="EMBL" id="CAE8582290.1"/>
    </source>
</evidence>
<gene>
    <name evidence="2" type="ORF">PGLA1383_LOCUS1287</name>
</gene>
<protein>
    <submittedName>
        <fullName evidence="2">Uncharacterized protein</fullName>
    </submittedName>
</protein>
<accession>A0A813D221</accession>
<evidence type="ECO:0000256" key="1">
    <source>
        <dbReference type="SAM" id="MobiDB-lite"/>
    </source>
</evidence>
<dbReference type="AlphaFoldDB" id="A0A813D221"/>
<feature type="compositionally biased region" description="Polar residues" evidence="1">
    <location>
        <begin position="1"/>
        <end position="12"/>
    </location>
</feature>
<evidence type="ECO:0000313" key="3">
    <source>
        <dbReference type="Proteomes" id="UP000654075"/>
    </source>
</evidence>
<keyword evidence="3" id="KW-1185">Reference proteome</keyword>
<dbReference type="EMBL" id="CAJNNV010000345">
    <property type="protein sequence ID" value="CAE8582290.1"/>
    <property type="molecule type" value="Genomic_DNA"/>
</dbReference>
<sequence length="361" mass="39499">MVSSPKPCSSVNLPPRFPAPLQRSSSAPPSSFPWPSSPNRASLVSTLARQCSEVAAGELAEFVARGRVAVVHMTGSPPEGHAVEAARAASWARAREAASFVLQAPDSYGICSDGLDAEAAAMQPHEAPFLVRLLSLRRMQSRALSAKRLAATVRREAQVLARMALHGWRGQASFGRGASLREDTREHLGCRRLLQLLFAWRAVTEQVFQKKVSQARLQTELRFLGQLAAMASALASVRAMGRARAAFGAWASISRQSRRENVRNQLALLREEFEALRSCDLSPDLAELQHPGPDWHEERCGPAFLTPRLERPRFYSPVASPGWAAGLYVPGDARNPSLHSIQLWQFGSMMAEVNSPNVYSS</sequence>